<gene>
    <name evidence="1" type="ORF">TIFTF001_031912</name>
</gene>
<protein>
    <submittedName>
        <fullName evidence="1">Uncharacterized protein</fullName>
    </submittedName>
</protein>
<dbReference type="Proteomes" id="UP001187192">
    <property type="component" value="Unassembled WGS sequence"/>
</dbReference>
<reference evidence="1" key="1">
    <citation type="submission" date="2023-07" db="EMBL/GenBank/DDBJ databases">
        <title>draft genome sequence of fig (Ficus carica).</title>
        <authorList>
            <person name="Takahashi T."/>
            <person name="Nishimura K."/>
        </authorList>
    </citation>
    <scope>NUCLEOTIDE SEQUENCE</scope>
</reference>
<dbReference type="EMBL" id="BTGU01000136">
    <property type="protein sequence ID" value="GMN62833.1"/>
    <property type="molecule type" value="Genomic_DNA"/>
</dbReference>
<keyword evidence="2" id="KW-1185">Reference proteome</keyword>
<proteinExistence type="predicted"/>
<name>A0AA88DWE3_FICCA</name>
<evidence type="ECO:0000313" key="1">
    <source>
        <dbReference type="EMBL" id="GMN62833.1"/>
    </source>
</evidence>
<sequence>MASLCPSTYAMRETRDITSETSNDRRTWLKLSYPTFRRTSSTVDLSPHWEAQGEGVNLTTGVEI</sequence>
<dbReference type="AlphaFoldDB" id="A0AA88DWE3"/>
<evidence type="ECO:0000313" key="2">
    <source>
        <dbReference type="Proteomes" id="UP001187192"/>
    </source>
</evidence>
<comment type="caution">
    <text evidence="1">The sequence shown here is derived from an EMBL/GenBank/DDBJ whole genome shotgun (WGS) entry which is preliminary data.</text>
</comment>
<accession>A0AA88DWE3</accession>
<organism evidence="1 2">
    <name type="scientific">Ficus carica</name>
    <name type="common">Common fig</name>
    <dbReference type="NCBI Taxonomy" id="3494"/>
    <lineage>
        <taxon>Eukaryota</taxon>
        <taxon>Viridiplantae</taxon>
        <taxon>Streptophyta</taxon>
        <taxon>Embryophyta</taxon>
        <taxon>Tracheophyta</taxon>
        <taxon>Spermatophyta</taxon>
        <taxon>Magnoliopsida</taxon>
        <taxon>eudicotyledons</taxon>
        <taxon>Gunneridae</taxon>
        <taxon>Pentapetalae</taxon>
        <taxon>rosids</taxon>
        <taxon>fabids</taxon>
        <taxon>Rosales</taxon>
        <taxon>Moraceae</taxon>
        <taxon>Ficeae</taxon>
        <taxon>Ficus</taxon>
    </lineage>
</organism>